<dbReference type="RefSeq" id="WP_203914830.1">
    <property type="nucleotide sequence ID" value="NZ_BONY01000119.1"/>
</dbReference>
<name>A0A8J3VLR5_9ACTN</name>
<dbReference type="InterPro" id="IPR043519">
    <property type="entry name" value="NT_sf"/>
</dbReference>
<evidence type="ECO:0000313" key="1">
    <source>
        <dbReference type="EMBL" id="GIH11110.1"/>
    </source>
</evidence>
<reference evidence="1" key="1">
    <citation type="submission" date="2021-01" db="EMBL/GenBank/DDBJ databases">
        <title>Whole genome shotgun sequence of Rhizocola hellebori NBRC 109834.</title>
        <authorList>
            <person name="Komaki H."/>
            <person name="Tamura T."/>
        </authorList>
    </citation>
    <scope>NUCLEOTIDE SEQUENCE</scope>
    <source>
        <strain evidence="1">NBRC 109834</strain>
    </source>
</reference>
<dbReference type="PANTHER" id="PTHR34822">
    <property type="entry name" value="GRPB DOMAIN PROTEIN (AFU_ORTHOLOGUE AFUA_1G01530)"/>
    <property type="match status" value="1"/>
</dbReference>
<evidence type="ECO:0000313" key="2">
    <source>
        <dbReference type="Proteomes" id="UP000612899"/>
    </source>
</evidence>
<organism evidence="1 2">
    <name type="scientific">Rhizocola hellebori</name>
    <dbReference type="NCBI Taxonomy" id="1392758"/>
    <lineage>
        <taxon>Bacteria</taxon>
        <taxon>Bacillati</taxon>
        <taxon>Actinomycetota</taxon>
        <taxon>Actinomycetes</taxon>
        <taxon>Micromonosporales</taxon>
        <taxon>Micromonosporaceae</taxon>
        <taxon>Rhizocola</taxon>
    </lineage>
</organism>
<protein>
    <recommendedName>
        <fullName evidence="3">GrpB family protein</fullName>
    </recommendedName>
</protein>
<dbReference type="Gene3D" id="3.30.460.10">
    <property type="entry name" value="Beta Polymerase, domain 2"/>
    <property type="match status" value="1"/>
</dbReference>
<sequence>MSNRALVVAADPGWAAAGKALAAQLRETLGPLAVRVEHIGSTAIPGMRAKDLLDMQVSVADLDEAAQGFTAPLAALGFTRSRYEHDHVPAGSGDDPQRWRKRLFTRRGPEAAEVNLHVRLAGSPNERLALLFRDFLRAHPDAVAAYGEFKTVLAAKVPDMASYIDVKDPVVDLVFAWAQSWAEQTGWSA</sequence>
<dbReference type="SUPFAM" id="SSF81301">
    <property type="entry name" value="Nucleotidyltransferase"/>
    <property type="match status" value="1"/>
</dbReference>
<proteinExistence type="predicted"/>
<dbReference type="Pfam" id="PF04229">
    <property type="entry name" value="GrpB"/>
    <property type="match status" value="1"/>
</dbReference>
<dbReference type="Proteomes" id="UP000612899">
    <property type="component" value="Unassembled WGS sequence"/>
</dbReference>
<dbReference type="PANTHER" id="PTHR34822:SF1">
    <property type="entry name" value="GRPB FAMILY PROTEIN"/>
    <property type="match status" value="1"/>
</dbReference>
<dbReference type="InterPro" id="IPR007344">
    <property type="entry name" value="GrpB/CoaE"/>
</dbReference>
<dbReference type="EMBL" id="BONY01000119">
    <property type="protein sequence ID" value="GIH11110.1"/>
    <property type="molecule type" value="Genomic_DNA"/>
</dbReference>
<evidence type="ECO:0008006" key="3">
    <source>
        <dbReference type="Google" id="ProtNLM"/>
    </source>
</evidence>
<dbReference type="AlphaFoldDB" id="A0A8J3VLR5"/>
<accession>A0A8J3VLR5</accession>
<comment type="caution">
    <text evidence="1">The sequence shown here is derived from an EMBL/GenBank/DDBJ whole genome shotgun (WGS) entry which is preliminary data.</text>
</comment>
<keyword evidence="2" id="KW-1185">Reference proteome</keyword>
<gene>
    <name evidence="1" type="ORF">Rhe02_91770</name>
</gene>